<protein>
    <submittedName>
        <fullName evidence="6">Macrophage-expressed gene 1 protein</fullName>
    </submittedName>
</protein>
<feature type="domain" description="MACPF" evidence="4">
    <location>
        <begin position="38"/>
        <end position="355"/>
    </location>
</feature>
<dbReference type="Proteomes" id="UP000095280">
    <property type="component" value="Unplaced"/>
</dbReference>
<evidence type="ECO:0000313" key="6">
    <source>
        <dbReference type="WBParaSite" id="maker-uti_cns_0045345-snap-gene-0.3-mRNA-1"/>
    </source>
</evidence>
<dbReference type="PROSITE" id="PS51412">
    <property type="entry name" value="MACPF_2"/>
    <property type="match status" value="1"/>
</dbReference>
<evidence type="ECO:0000256" key="2">
    <source>
        <dbReference type="SAM" id="Phobius"/>
    </source>
</evidence>
<accession>A0A1I8IZL0</accession>
<name>A0A1I8IZL0_9PLAT</name>
<sequence>MLLHFGLTFFLLALVISVVSSKELKLEAHQAENGRHWRQLGGSSVGSPLRFSALPGGGWDNLRNLEMGLVASESFQHGKLSSDGKYLLPSGVILYVRKESNLEIHSEIMEHCNNYTDSVSGSINAASTGFLKAIAIAGRLSDEYQHVRSISLRDKLQIGRTQLLYRTYSANMQPDFKLSESLIVRLKAVAGALAKKRTSLARYRADLIVRDYGTHVVTSVEAGGILQKVDFFQSDSVANSSSLRNKLSASMSALFHSLLGVSIGAGSVSKEDLQAYEKSVRDTIVKSYGGPNLGPQPKLSDWLRTLNENLVAIDRNGEPLCDVISEANLPGVNALQLLDLRKAIQSAIERYYKANTIVGCMDPGSSSFDPLANFPGDCEHQAKNYSFAGVYQMCNDNNPDAKFNLCADNSDSGAVKNPITGQFNCPSEYESVPLFKITGKKKKTLPEEDQTLLVDLPLQRRPGVRRIDVNLGGVLVCSRTRGAASGSFGMVYGGAYAADGRFVNEITKTASCSEFFRPYQIGRDIFLCLSLDLDLASEHRIPLGGFFSCSEGNPLAEPGREPVALARKAVANENDEDYPKRCPKGFSQVTLDTIDGCAVLQCVKSRPDPGRFPIRRPPFEDAEFETLEPSTETDQSEASRMALGVVGGVLGAVGVGGTAAYLVRRRGGDGSGAGGVVRRVRSQLARRFGSRGAEVHPGHDEDPETGCPSSEEPNEGDRQPLLLPDDGARCDAPPGQDATLQVRLMQAIRPR</sequence>
<dbReference type="PANTHER" id="PTHR31463">
    <property type="entry name" value="MACROPHAGE-EXPRESSED GENE 1 PROTEIN"/>
    <property type="match status" value="1"/>
</dbReference>
<keyword evidence="3" id="KW-0732">Signal</keyword>
<keyword evidence="2" id="KW-0472">Membrane</keyword>
<dbReference type="SMART" id="SM00457">
    <property type="entry name" value="MACPF"/>
    <property type="match status" value="1"/>
</dbReference>
<evidence type="ECO:0000313" key="5">
    <source>
        <dbReference type="Proteomes" id="UP000095280"/>
    </source>
</evidence>
<keyword evidence="5" id="KW-1185">Reference proteome</keyword>
<feature type="signal peptide" evidence="3">
    <location>
        <begin position="1"/>
        <end position="21"/>
    </location>
</feature>
<organism evidence="5 6">
    <name type="scientific">Macrostomum lignano</name>
    <dbReference type="NCBI Taxonomy" id="282301"/>
    <lineage>
        <taxon>Eukaryota</taxon>
        <taxon>Metazoa</taxon>
        <taxon>Spiralia</taxon>
        <taxon>Lophotrochozoa</taxon>
        <taxon>Platyhelminthes</taxon>
        <taxon>Rhabditophora</taxon>
        <taxon>Macrostomorpha</taxon>
        <taxon>Macrostomida</taxon>
        <taxon>Macrostomidae</taxon>
        <taxon>Macrostomum</taxon>
    </lineage>
</organism>
<dbReference type="GO" id="GO:0030670">
    <property type="term" value="C:phagocytic vesicle membrane"/>
    <property type="evidence" value="ECO:0007669"/>
    <property type="project" value="UniProtKB-SubCell"/>
</dbReference>
<dbReference type="GO" id="GO:0002250">
    <property type="term" value="P:adaptive immune response"/>
    <property type="evidence" value="ECO:0007669"/>
    <property type="project" value="UniProtKB-KW"/>
</dbReference>
<dbReference type="WBParaSite" id="maker-uti_cns_0045345-snap-gene-0.3-mRNA-1">
    <property type="protein sequence ID" value="maker-uti_cns_0045345-snap-gene-0.3-mRNA-1"/>
    <property type="gene ID" value="maker-uti_cns_0045345-snap-gene-0.3"/>
</dbReference>
<proteinExistence type="predicted"/>
<evidence type="ECO:0000256" key="1">
    <source>
        <dbReference type="SAM" id="MobiDB-lite"/>
    </source>
</evidence>
<feature type="region of interest" description="Disordered" evidence="1">
    <location>
        <begin position="688"/>
        <end position="736"/>
    </location>
</feature>
<dbReference type="GO" id="GO:0045087">
    <property type="term" value="P:innate immune response"/>
    <property type="evidence" value="ECO:0007669"/>
    <property type="project" value="UniProtKB-KW"/>
</dbReference>
<dbReference type="InterPro" id="IPR020864">
    <property type="entry name" value="MACPF"/>
</dbReference>
<dbReference type="Pfam" id="PF01823">
    <property type="entry name" value="MACPF"/>
    <property type="match status" value="1"/>
</dbReference>
<evidence type="ECO:0000256" key="3">
    <source>
        <dbReference type="SAM" id="SignalP"/>
    </source>
</evidence>
<evidence type="ECO:0000259" key="4">
    <source>
        <dbReference type="PROSITE" id="PS51412"/>
    </source>
</evidence>
<dbReference type="AlphaFoldDB" id="A0A1I8IZL0"/>
<feature type="chain" id="PRO_5009321323" evidence="3">
    <location>
        <begin position="22"/>
        <end position="751"/>
    </location>
</feature>
<keyword evidence="2" id="KW-0812">Transmembrane</keyword>
<keyword evidence="2" id="KW-1133">Transmembrane helix</keyword>
<reference evidence="6" key="1">
    <citation type="submission" date="2016-11" db="UniProtKB">
        <authorList>
            <consortium name="WormBaseParasite"/>
        </authorList>
    </citation>
    <scope>IDENTIFICATION</scope>
</reference>
<feature type="transmembrane region" description="Helical" evidence="2">
    <location>
        <begin position="641"/>
        <end position="663"/>
    </location>
</feature>
<dbReference type="InterPro" id="IPR039707">
    <property type="entry name" value="MPEG1"/>
</dbReference>
<dbReference type="PANTHER" id="PTHR31463:SF1">
    <property type="entry name" value="MACROPHAGE-EXPRESSED GENE 1 PROTEIN"/>
    <property type="match status" value="1"/>
</dbReference>